<dbReference type="OrthoDB" id="24109at2759"/>
<sequence length="127" mass="15440">MNSRTVKLNEFIFTDIIFYLTYRAYEESFKRILEISLISKNTFKIIQQIIVNQRDNLKRPICFNYKILSKLILDQGDSKFKLLQIQKIRVLYLIDLVYNRLERLPLSLDKYCASLEKRHTQFRSRRK</sequence>
<protein>
    <submittedName>
        <fullName evidence="1">Uncharacterized protein</fullName>
    </submittedName>
</protein>
<dbReference type="RefSeq" id="XP_003291478.1">
    <property type="nucleotide sequence ID" value="XM_003291430.1"/>
</dbReference>
<dbReference type="EMBL" id="GL871218">
    <property type="protein sequence ID" value="EGC31980.1"/>
    <property type="molecule type" value="Genomic_DNA"/>
</dbReference>
<dbReference type="Proteomes" id="UP000001064">
    <property type="component" value="Unassembled WGS sequence"/>
</dbReference>
<proteinExistence type="predicted"/>
<evidence type="ECO:0000313" key="2">
    <source>
        <dbReference type="Proteomes" id="UP000001064"/>
    </source>
</evidence>
<dbReference type="GeneID" id="10507671"/>
<accession>F0ZVP0</accession>
<dbReference type="KEGG" id="dpp:DICPUDRAFT_156088"/>
<name>F0ZVP0_DICPU</name>
<organism evidence="1 2">
    <name type="scientific">Dictyostelium purpureum</name>
    <name type="common">Slime mold</name>
    <dbReference type="NCBI Taxonomy" id="5786"/>
    <lineage>
        <taxon>Eukaryota</taxon>
        <taxon>Amoebozoa</taxon>
        <taxon>Evosea</taxon>
        <taxon>Eumycetozoa</taxon>
        <taxon>Dictyostelia</taxon>
        <taxon>Dictyosteliales</taxon>
        <taxon>Dictyosteliaceae</taxon>
        <taxon>Dictyostelium</taxon>
    </lineage>
</organism>
<keyword evidence="2" id="KW-1185">Reference proteome</keyword>
<dbReference type="AlphaFoldDB" id="F0ZVP0"/>
<gene>
    <name evidence="1" type="ORF">DICPUDRAFT_156088</name>
</gene>
<dbReference type="InParanoid" id="F0ZVP0"/>
<reference evidence="2" key="1">
    <citation type="journal article" date="2011" name="Genome Biol.">
        <title>Comparative genomics of the social amoebae Dictyostelium discoideum and Dictyostelium purpureum.</title>
        <authorList>
            <consortium name="US DOE Joint Genome Institute (JGI-PGF)"/>
            <person name="Sucgang R."/>
            <person name="Kuo A."/>
            <person name="Tian X."/>
            <person name="Salerno W."/>
            <person name="Parikh A."/>
            <person name="Feasley C.L."/>
            <person name="Dalin E."/>
            <person name="Tu H."/>
            <person name="Huang E."/>
            <person name="Barry K."/>
            <person name="Lindquist E."/>
            <person name="Shapiro H."/>
            <person name="Bruce D."/>
            <person name="Schmutz J."/>
            <person name="Salamov A."/>
            <person name="Fey P."/>
            <person name="Gaudet P."/>
            <person name="Anjard C."/>
            <person name="Babu M.M."/>
            <person name="Basu S."/>
            <person name="Bushmanova Y."/>
            <person name="van der Wel H."/>
            <person name="Katoh-Kurasawa M."/>
            <person name="Dinh C."/>
            <person name="Coutinho P.M."/>
            <person name="Saito T."/>
            <person name="Elias M."/>
            <person name="Schaap P."/>
            <person name="Kay R.R."/>
            <person name="Henrissat B."/>
            <person name="Eichinger L."/>
            <person name="Rivero F."/>
            <person name="Putnam N.H."/>
            <person name="West C.M."/>
            <person name="Loomis W.F."/>
            <person name="Chisholm R.L."/>
            <person name="Shaulsky G."/>
            <person name="Strassmann J.E."/>
            <person name="Queller D.C."/>
            <person name="Kuspa A."/>
            <person name="Grigoriev I.V."/>
        </authorList>
    </citation>
    <scope>NUCLEOTIDE SEQUENCE [LARGE SCALE GENOMIC DNA]</scope>
    <source>
        <strain evidence="2">QSDP1</strain>
    </source>
</reference>
<dbReference type="VEuPathDB" id="AmoebaDB:DICPUDRAFT_156088"/>
<evidence type="ECO:0000313" key="1">
    <source>
        <dbReference type="EMBL" id="EGC31980.1"/>
    </source>
</evidence>